<protein>
    <submittedName>
        <fullName evidence="1">Uncharacterized protein</fullName>
    </submittedName>
</protein>
<evidence type="ECO:0000313" key="1">
    <source>
        <dbReference type="EMBL" id="CAL4149564.1"/>
    </source>
</evidence>
<dbReference type="EMBL" id="CAXKWB010037299">
    <property type="protein sequence ID" value="CAL4149564.1"/>
    <property type="molecule type" value="Genomic_DNA"/>
</dbReference>
<proteinExistence type="predicted"/>
<organism evidence="1 2">
    <name type="scientific">Meganyctiphanes norvegica</name>
    <name type="common">Northern krill</name>
    <name type="synonym">Thysanopoda norvegica</name>
    <dbReference type="NCBI Taxonomy" id="48144"/>
    <lineage>
        <taxon>Eukaryota</taxon>
        <taxon>Metazoa</taxon>
        <taxon>Ecdysozoa</taxon>
        <taxon>Arthropoda</taxon>
        <taxon>Crustacea</taxon>
        <taxon>Multicrustacea</taxon>
        <taxon>Malacostraca</taxon>
        <taxon>Eumalacostraca</taxon>
        <taxon>Eucarida</taxon>
        <taxon>Euphausiacea</taxon>
        <taxon>Euphausiidae</taxon>
        <taxon>Meganyctiphanes</taxon>
    </lineage>
</organism>
<gene>
    <name evidence="1" type="ORF">MNOR_LOCUS30469</name>
</gene>
<dbReference type="AlphaFoldDB" id="A0AAV2S276"/>
<reference evidence="1 2" key="1">
    <citation type="submission" date="2024-05" db="EMBL/GenBank/DDBJ databases">
        <authorList>
            <person name="Wallberg A."/>
        </authorList>
    </citation>
    <scope>NUCLEOTIDE SEQUENCE [LARGE SCALE GENOMIC DNA]</scope>
</reference>
<dbReference type="Proteomes" id="UP001497623">
    <property type="component" value="Unassembled WGS sequence"/>
</dbReference>
<keyword evidence="2" id="KW-1185">Reference proteome</keyword>
<accession>A0AAV2S276</accession>
<name>A0AAV2S276_MEGNR</name>
<evidence type="ECO:0000313" key="2">
    <source>
        <dbReference type="Proteomes" id="UP001497623"/>
    </source>
</evidence>
<sequence length="134" mass="15244">MNGTTCFNSVIINPPPMKVLLFPEEGWARTASNSHLLLKTPWWSSRYCHVLTVEGTKRTKTMGRMVCYGSGDLFVEGTFRDEPDGDFRLILSPNLSMADERRGYQMIGSLERGDRRSDVWQTTHFAVTKNQSIP</sequence>
<comment type="caution">
    <text evidence="1">The sequence shown here is derived from an EMBL/GenBank/DDBJ whole genome shotgun (WGS) entry which is preliminary data.</text>
</comment>